<evidence type="ECO:0000313" key="2">
    <source>
        <dbReference type="EMBL" id="OTP27090.1"/>
    </source>
</evidence>
<dbReference type="RefSeq" id="WP_229078123.1">
    <property type="nucleotide sequence ID" value="NZ_CABHEA010000006.1"/>
</dbReference>
<accession>A0A242KZU2</accession>
<feature type="region of interest" description="Disordered" evidence="1">
    <location>
        <begin position="324"/>
        <end position="380"/>
    </location>
</feature>
<dbReference type="Proteomes" id="UP000195024">
    <property type="component" value="Unassembled WGS sequence"/>
</dbReference>
<feature type="region of interest" description="Disordered" evidence="1">
    <location>
        <begin position="252"/>
        <end position="286"/>
    </location>
</feature>
<proteinExistence type="predicted"/>
<name>A0A242KZU2_ENTMU</name>
<evidence type="ECO:0000256" key="1">
    <source>
        <dbReference type="SAM" id="MobiDB-lite"/>
    </source>
</evidence>
<feature type="compositionally biased region" description="Pro residues" evidence="1">
    <location>
        <begin position="362"/>
        <end position="371"/>
    </location>
</feature>
<comment type="caution">
    <text evidence="2">The sequence shown here is derived from an EMBL/GenBank/DDBJ whole genome shotgun (WGS) entry which is preliminary data.</text>
</comment>
<sequence length="380" mass="44206">MEQSSNRQSSFDIGEYYSEKKYKKNFGHLRKTADFKRVLTDFDKQLEETKDQLSKHRNGVLWTRRLLADFRQKKLSKTDRVFNFILRRKNKEPEKYENTLKDLNSKYFKSEYIQSIVDKDVWIDPKEIVDEIKHLASRAKSIPTARGLELREQLRAQPLEQKKWRQPETEDELHYSTLSFLEEGRESEKSRKVIINRKDDPVIYAVIRRANNGEKISLNIEVSHNKEKLIEKPIVGHHRNPSVHGEVAFTGHHEQQIKQPRRLSPISELQENNGRKNSLKDEFERRDSKLREVKSAINQGLISSKAISGESPVQSVKQRIWEIENGSGKSDRMVFNSHNASDKRSFGMTKQAAMSKSGGNRPPAPPSPSLKPKPRIEPTR</sequence>
<feature type="compositionally biased region" description="Polar residues" evidence="1">
    <location>
        <begin position="267"/>
        <end position="276"/>
    </location>
</feature>
<reference evidence="2 3" key="1">
    <citation type="submission" date="2017-05" db="EMBL/GenBank/DDBJ databases">
        <title>The Genome Sequence of Enterococcus mundtii 6B1_DIV0119.</title>
        <authorList>
            <consortium name="The Broad Institute Genomics Platform"/>
            <consortium name="The Broad Institute Genomic Center for Infectious Diseases"/>
            <person name="Earl A."/>
            <person name="Manson A."/>
            <person name="Schwartman J."/>
            <person name="Gilmore M."/>
            <person name="Abouelleil A."/>
            <person name="Cao P."/>
            <person name="Chapman S."/>
            <person name="Cusick C."/>
            <person name="Shea T."/>
            <person name="Young S."/>
            <person name="Neafsey D."/>
            <person name="Nusbaum C."/>
            <person name="Birren B."/>
        </authorList>
    </citation>
    <scope>NUCLEOTIDE SEQUENCE [LARGE SCALE GENOMIC DNA]</scope>
    <source>
        <strain evidence="2 3">6B1_DIV0119</strain>
    </source>
</reference>
<protein>
    <submittedName>
        <fullName evidence="2">Uncharacterized protein</fullName>
    </submittedName>
</protein>
<dbReference type="AlphaFoldDB" id="A0A242KZU2"/>
<gene>
    <name evidence="2" type="ORF">A5802_000825</name>
</gene>
<evidence type="ECO:0000313" key="3">
    <source>
        <dbReference type="Proteomes" id="UP000195024"/>
    </source>
</evidence>
<organism evidence="2 3">
    <name type="scientific">Enterococcus mundtii</name>
    <dbReference type="NCBI Taxonomy" id="53346"/>
    <lineage>
        <taxon>Bacteria</taxon>
        <taxon>Bacillati</taxon>
        <taxon>Bacillota</taxon>
        <taxon>Bacilli</taxon>
        <taxon>Lactobacillales</taxon>
        <taxon>Enterococcaceae</taxon>
        <taxon>Enterococcus</taxon>
    </lineage>
</organism>
<dbReference type="EMBL" id="NGMS01000001">
    <property type="protein sequence ID" value="OTP27090.1"/>
    <property type="molecule type" value="Genomic_DNA"/>
</dbReference>